<evidence type="ECO:0000313" key="3">
    <source>
        <dbReference type="Proteomes" id="UP000264120"/>
    </source>
</evidence>
<proteinExistence type="predicted"/>
<dbReference type="Proteomes" id="UP000264120">
    <property type="component" value="Chromosome"/>
</dbReference>
<dbReference type="EMBL" id="CP023036">
    <property type="protein sequence ID" value="AXY23468.1"/>
    <property type="molecule type" value="Genomic_DNA"/>
</dbReference>
<dbReference type="InterPro" id="IPR018306">
    <property type="entry name" value="Phage_T5_Orf172_DNA-bd"/>
</dbReference>
<organism evidence="2 3">
    <name type="scientific">Komagataeibacter saccharivorans</name>
    <dbReference type="NCBI Taxonomy" id="265959"/>
    <lineage>
        <taxon>Bacteria</taxon>
        <taxon>Pseudomonadati</taxon>
        <taxon>Pseudomonadota</taxon>
        <taxon>Alphaproteobacteria</taxon>
        <taxon>Acetobacterales</taxon>
        <taxon>Acetobacteraceae</taxon>
        <taxon>Komagataeibacter</taxon>
    </lineage>
</organism>
<sequence>MDAQQSTALTYSSDTGSGVGIVYILTNPVMPGLIKIGITAGDLPARMKQLYTCGVPVPFECAYAKRVQDYARVEATLHTAFGDHRINENREFFRIDPERVRVIFNLLPGEEIAIGEDAGAEESSDIAALKSANRRASVFNFKMVDIKPGTILEWIYNPDITCRVVDDRKIEFENKITSLSAAACEIGSRTGIDNVAYQGPRYWKYQGRTLVELREEMEQGED</sequence>
<gene>
    <name evidence="2" type="ORF">CD178_02721</name>
</gene>
<reference evidence="2 3" key="1">
    <citation type="submission" date="2017-08" db="EMBL/GenBank/DDBJ databases">
        <title>Complete genome sequence of Gluconacetobacter saccharivorans CV1 isolated from Fermented Vinegar.</title>
        <authorList>
            <person name="Kim S.-Y."/>
        </authorList>
    </citation>
    <scope>NUCLEOTIDE SEQUENCE [LARGE SCALE GENOMIC DNA]</scope>
    <source>
        <strain evidence="2 3">CV1</strain>
    </source>
</reference>
<name>A0A347WF25_9PROT</name>
<dbReference type="Pfam" id="PF10544">
    <property type="entry name" value="T5orf172"/>
    <property type="match status" value="1"/>
</dbReference>
<feature type="domain" description="Bacteriophage T5 Orf172 DNA-binding" evidence="1">
    <location>
        <begin position="28"/>
        <end position="107"/>
    </location>
</feature>
<keyword evidence="3" id="KW-1185">Reference proteome</keyword>
<accession>A0A347WF25</accession>
<dbReference type="KEGG" id="ksc:CD178_02721"/>
<protein>
    <recommendedName>
        <fullName evidence="1">Bacteriophage T5 Orf172 DNA-binding domain-containing protein</fullName>
    </recommendedName>
</protein>
<dbReference type="AlphaFoldDB" id="A0A347WF25"/>
<dbReference type="SMART" id="SM00974">
    <property type="entry name" value="T5orf172"/>
    <property type="match status" value="1"/>
</dbReference>
<dbReference type="OrthoDB" id="8265034at2"/>
<evidence type="ECO:0000259" key="1">
    <source>
        <dbReference type="SMART" id="SM00974"/>
    </source>
</evidence>
<evidence type="ECO:0000313" key="2">
    <source>
        <dbReference type="EMBL" id="AXY23468.1"/>
    </source>
</evidence>
<dbReference type="RefSeq" id="WP_118963356.1">
    <property type="nucleotide sequence ID" value="NZ_CP023036.1"/>
</dbReference>